<dbReference type="PRINTS" id="PR01576">
    <property type="entry name" value="PDEFORMYLASE"/>
</dbReference>
<dbReference type="NCBIfam" id="NF001159">
    <property type="entry name" value="PRK00150.1-3"/>
    <property type="match status" value="1"/>
</dbReference>
<dbReference type="EC" id="3.5.1.88" evidence="6"/>
<comment type="cofactor">
    <cofactor evidence="6">
        <name>Fe(2+)</name>
        <dbReference type="ChEBI" id="CHEBI:29033"/>
    </cofactor>
    <text evidence="6">Binds 1 Fe(2+) ion.</text>
</comment>
<evidence type="ECO:0000313" key="8">
    <source>
        <dbReference type="Proteomes" id="UP001500280"/>
    </source>
</evidence>
<name>A0ABP4UD04_9ACTN</name>
<dbReference type="Proteomes" id="UP001500280">
    <property type="component" value="Unassembled WGS sequence"/>
</dbReference>
<dbReference type="SUPFAM" id="SSF56420">
    <property type="entry name" value="Peptide deformylase"/>
    <property type="match status" value="1"/>
</dbReference>
<dbReference type="InterPro" id="IPR006311">
    <property type="entry name" value="TAT_signal"/>
</dbReference>
<accession>A0ABP4UD04</accession>
<keyword evidence="2 6" id="KW-0479">Metal-binding</keyword>
<evidence type="ECO:0000256" key="4">
    <source>
        <dbReference type="ARBA" id="ARBA00022917"/>
    </source>
</evidence>
<keyword evidence="5 6" id="KW-0408">Iron</keyword>
<comment type="function">
    <text evidence="6">Removes the formyl group from the N-terminal Met of newly synthesized proteins. Requires at least a dipeptide for an efficient rate of reaction. N-terminal L-methionine is a prerequisite for activity but the enzyme has broad specificity at other positions.</text>
</comment>
<evidence type="ECO:0000256" key="5">
    <source>
        <dbReference type="ARBA" id="ARBA00023004"/>
    </source>
</evidence>
<feature type="binding site" evidence="6">
    <location>
        <position position="160"/>
    </location>
    <ligand>
        <name>Fe cation</name>
        <dbReference type="ChEBI" id="CHEBI:24875"/>
    </ligand>
</feature>
<dbReference type="EMBL" id="BAAANF010000019">
    <property type="protein sequence ID" value="GAA1703294.1"/>
    <property type="molecule type" value="Genomic_DNA"/>
</dbReference>
<dbReference type="Gene3D" id="3.90.45.10">
    <property type="entry name" value="Peptide deformylase"/>
    <property type="match status" value="1"/>
</dbReference>
<organism evidence="7 8">
    <name type="scientific">Kribbella yunnanensis</name>
    <dbReference type="NCBI Taxonomy" id="190194"/>
    <lineage>
        <taxon>Bacteria</taxon>
        <taxon>Bacillati</taxon>
        <taxon>Actinomycetota</taxon>
        <taxon>Actinomycetes</taxon>
        <taxon>Propionibacteriales</taxon>
        <taxon>Kribbellaceae</taxon>
        <taxon>Kribbella</taxon>
    </lineage>
</organism>
<feature type="binding site" evidence="6">
    <location>
        <position position="206"/>
    </location>
    <ligand>
        <name>Fe cation</name>
        <dbReference type="ChEBI" id="CHEBI:24875"/>
    </ligand>
</feature>
<dbReference type="PROSITE" id="PS51318">
    <property type="entry name" value="TAT"/>
    <property type="match status" value="1"/>
</dbReference>
<comment type="caution">
    <text evidence="7">The sequence shown here is derived from an EMBL/GenBank/DDBJ whole genome shotgun (WGS) entry which is preliminary data.</text>
</comment>
<gene>
    <name evidence="6" type="primary">def</name>
    <name evidence="7" type="ORF">GCM10009745_58400</name>
</gene>
<evidence type="ECO:0000256" key="6">
    <source>
        <dbReference type="HAMAP-Rule" id="MF_00163"/>
    </source>
</evidence>
<comment type="similarity">
    <text evidence="1 6">Belongs to the polypeptide deformylase family.</text>
</comment>
<dbReference type="PANTHER" id="PTHR10458">
    <property type="entry name" value="PEPTIDE DEFORMYLASE"/>
    <property type="match status" value="1"/>
</dbReference>
<sequence length="248" mass="26810">MVGMALTRRTLLTGAAALPLAGSVQTASGVGNHTMTDARAVKDLIEELVDKYGDGGVAPIVSLGDAVLRQVAEPFDGQVDDNVLTEFIALMQRTMRAAPGVGVAAPQIGVPVQIAVLEDPATVPPEIAEARHRYKLEFFAAINPTYRSAGHKRRGFYEGCLSMPGYTGVVNRYFAVHAKYLDPAGESHRKTFEGWQARIVQHETDHLRGTVYVDKLETRSLCTTANYSANWADPVPTRAAEALGFDLD</sequence>
<feature type="binding site" evidence="6">
    <location>
        <position position="202"/>
    </location>
    <ligand>
        <name>Fe cation</name>
        <dbReference type="ChEBI" id="CHEBI:24875"/>
    </ligand>
</feature>
<protein>
    <recommendedName>
        <fullName evidence="6">Peptide deformylase</fullName>
        <shortName evidence="6">PDF</shortName>
        <ecNumber evidence="6">3.5.1.88</ecNumber>
    </recommendedName>
    <alternativeName>
        <fullName evidence="6">Polypeptide deformylase</fullName>
    </alternativeName>
</protein>
<evidence type="ECO:0000256" key="1">
    <source>
        <dbReference type="ARBA" id="ARBA00010759"/>
    </source>
</evidence>
<dbReference type="InterPro" id="IPR036821">
    <property type="entry name" value="Peptide_deformylase_sf"/>
</dbReference>
<dbReference type="CDD" id="cd00487">
    <property type="entry name" value="Pep_deformylase"/>
    <property type="match status" value="1"/>
</dbReference>
<reference evidence="8" key="1">
    <citation type="journal article" date="2019" name="Int. J. Syst. Evol. Microbiol.">
        <title>The Global Catalogue of Microorganisms (GCM) 10K type strain sequencing project: providing services to taxonomists for standard genome sequencing and annotation.</title>
        <authorList>
            <consortium name="The Broad Institute Genomics Platform"/>
            <consortium name="The Broad Institute Genome Sequencing Center for Infectious Disease"/>
            <person name="Wu L."/>
            <person name="Ma J."/>
        </authorList>
    </citation>
    <scope>NUCLEOTIDE SEQUENCE [LARGE SCALE GENOMIC DNA]</scope>
    <source>
        <strain evidence="8">JCM 14307</strain>
    </source>
</reference>
<keyword evidence="3 6" id="KW-0378">Hydrolase</keyword>
<evidence type="ECO:0000256" key="3">
    <source>
        <dbReference type="ARBA" id="ARBA00022801"/>
    </source>
</evidence>
<dbReference type="HAMAP" id="MF_00163">
    <property type="entry name" value="Pep_deformylase"/>
    <property type="match status" value="1"/>
</dbReference>
<comment type="catalytic activity">
    <reaction evidence="6">
        <text>N-terminal N-formyl-L-methionyl-[peptide] + H2O = N-terminal L-methionyl-[peptide] + formate</text>
        <dbReference type="Rhea" id="RHEA:24420"/>
        <dbReference type="Rhea" id="RHEA-COMP:10639"/>
        <dbReference type="Rhea" id="RHEA-COMP:10640"/>
        <dbReference type="ChEBI" id="CHEBI:15377"/>
        <dbReference type="ChEBI" id="CHEBI:15740"/>
        <dbReference type="ChEBI" id="CHEBI:49298"/>
        <dbReference type="ChEBI" id="CHEBI:64731"/>
        <dbReference type="EC" id="3.5.1.88"/>
    </reaction>
</comment>
<evidence type="ECO:0000256" key="2">
    <source>
        <dbReference type="ARBA" id="ARBA00022723"/>
    </source>
</evidence>
<feature type="active site" evidence="6">
    <location>
        <position position="203"/>
    </location>
</feature>
<evidence type="ECO:0000313" key="7">
    <source>
        <dbReference type="EMBL" id="GAA1703294.1"/>
    </source>
</evidence>
<proteinExistence type="inferred from homology"/>
<keyword evidence="4 6" id="KW-0648">Protein biosynthesis</keyword>
<dbReference type="Pfam" id="PF01327">
    <property type="entry name" value="Pep_deformylase"/>
    <property type="match status" value="1"/>
</dbReference>
<dbReference type="InterPro" id="IPR023635">
    <property type="entry name" value="Peptide_deformylase"/>
</dbReference>
<keyword evidence="8" id="KW-1185">Reference proteome</keyword>
<dbReference type="PANTHER" id="PTHR10458:SF2">
    <property type="entry name" value="PEPTIDE DEFORMYLASE, MITOCHONDRIAL"/>
    <property type="match status" value="1"/>
</dbReference>